<sequence>MHQRKDWKTYSKFAYLLTAECPVLEGILACGTDGEKALIDGFKRNFRFATFLRCFIHFKDNIKRELGDRGFRPGEKQQFLDEIFGRQEGTVKFFGLVDSDLEDEFDAKLESLKDSWIERETQLGCSQKMPFYEWFKKKRLVDVMKESMLKGVRIEAGLGDPPSEYVNNDPEAANFMIKHGLHFDAKKPHHFIQEIKHIVEAQHRNEDRAVFGEGPLQSEGRIRALEG</sequence>
<comment type="caution">
    <text evidence="1">The sequence shown here is derived from an EMBL/GenBank/DDBJ whole genome shotgun (WGS) entry which is preliminary data.</text>
</comment>
<dbReference type="Proteomes" id="UP001163046">
    <property type="component" value="Unassembled WGS sequence"/>
</dbReference>
<reference evidence="1" key="1">
    <citation type="submission" date="2023-01" db="EMBL/GenBank/DDBJ databases">
        <title>Genome assembly of the deep-sea coral Lophelia pertusa.</title>
        <authorList>
            <person name="Herrera S."/>
            <person name="Cordes E."/>
        </authorList>
    </citation>
    <scope>NUCLEOTIDE SEQUENCE</scope>
    <source>
        <strain evidence="1">USNM1676648</strain>
        <tissue evidence="1">Polyp</tissue>
    </source>
</reference>
<organism evidence="1 2">
    <name type="scientific">Desmophyllum pertusum</name>
    <dbReference type="NCBI Taxonomy" id="174260"/>
    <lineage>
        <taxon>Eukaryota</taxon>
        <taxon>Metazoa</taxon>
        <taxon>Cnidaria</taxon>
        <taxon>Anthozoa</taxon>
        <taxon>Hexacorallia</taxon>
        <taxon>Scleractinia</taxon>
        <taxon>Caryophylliina</taxon>
        <taxon>Caryophylliidae</taxon>
        <taxon>Desmophyllum</taxon>
    </lineage>
</organism>
<accession>A0A9W9YWD6</accession>
<evidence type="ECO:0000313" key="1">
    <source>
        <dbReference type="EMBL" id="KAJ7370712.1"/>
    </source>
</evidence>
<proteinExistence type="predicted"/>
<protein>
    <submittedName>
        <fullName evidence="1">Uncharacterized protein</fullName>
    </submittedName>
</protein>
<dbReference type="EMBL" id="MU826858">
    <property type="protein sequence ID" value="KAJ7370712.1"/>
    <property type="molecule type" value="Genomic_DNA"/>
</dbReference>
<keyword evidence="2" id="KW-1185">Reference proteome</keyword>
<evidence type="ECO:0000313" key="2">
    <source>
        <dbReference type="Proteomes" id="UP001163046"/>
    </source>
</evidence>
<name>A0A9W9YWD6_9CNID</name>
<dbReference type="OrthoDB" id="5989494at2759"/>
<gene>
    <name evidence="1" type="ORF">OS493_030464</name>
</gene>
<dbReference type="AlphaFoldDB" id="A0A9W9YWD6"/>